<proteinExistence type="predicted"/>
<dbReference type="InterPro" id="IPR000182">
    <property type="entry name" value="GNAT_dom"/>
</dbReference>
<dbReference type="Proteomes" id="UP000602532">
    <property type="component" value="Unassembled WGS sequence"/>
</dbReference>
<organism evidence="2 3">
    <name type="scientific">Microbacterium gallinarum</name>
    <dbReference type="NCBI Taxonomy" id="2762209"/>
    <lineage>
        <taxon>Bacteria</taxon>
        <taxon>Bacillati</taxon>
        <taxon>Actinomycetota</taxon>
        <taxon>Actinomycetes</taxon>
        <taxon>Micrococcales</taxon>
        <taxon>Microbacteriaceae</taxon>
        <taxon>Microbacterium</taxon>
    </lineage>
</organism>
<dbReference type="InterPro" id="IPR051908">
    <property type="entry name" value="Ribosomal_N-acetyltransferase"/>
</dbReference>
<dbReference type="PANTHER" id="PTHR43441:SF11">
    <property type="entry name" value="RIBOSOMAL-PROTEIN-SERINE ACETYLTRANSFERASE"/>
    <property type="match status" value="1"/>
</dbReference>
<evidence type="ECO:0000313" key="2">
    <source>
        <dbReference type="EMBL" id="MBD8024184.1"/>
    </source>
</evidence>
<keyword evidence="3" id="KW-1185">Reference proteome</keyword>
<feature type="domain" description="N-acetyltransferase" evidence="1">
    <location>
        <begin position="31"/>
        <end position="169"/>
    </location>
</feature>
<sequence>MAPSPDLVRLWPAAGVRVRSGDLELRWIDDGLLLDLAAVAAQGVHDPDAMPFEHPWTRGTPDEVARSVLAYQWDARARVSPAKLVLELGVLADGVPVGVQGLVAVDWPVLRRVQTGSWLGIEHHGKGIGRRMRVLVLELAFAGLGAAEAVSGAFADNPSSNAVSRRLGYEPNGSVQVARDGVAALHHNYRMSRERWEELRSRHSAILGAPIELEGAAPLRALLDRG</sequence>
<dbReference type="Gene3D" id="3.40.630.30">
    <property type="match status" value="1"/>
</dbReference>
<dbReference type="Pfam" id="PF13302">
    <property type="entry name" value="Acetyltransf_3"/>
    <property type="match status" value="1"/>
</dbReference>
<reference evidence="2 3" key="1">
    <citation type="submission" date="2020-08" db="EMBL/GenBank/DDBJ databases">
        <title>A Genomic Blueprint of the Chicken Gut Microbiome.</title>
        <authorList>
            <person name="Gilroy R."/>
            <person name="Ravi A."/>
            <person name="Getino M."/>
            <person name="Pursley I."/>
            <person name="Horton D.L."/>
            <person name="Alikhan N.-F."/>
            <person name="Baker D."/>
            <person name="Gharbi K."/>
            <person name="Hall N."/>
            <person name="Watson M."/>
            <person name="Adriaenssens E.M."/>
            <person name="Foster-Nyarko E."/>
            <person name="Jarju S."/>
            <person name="Secka A."/>
            <person name="Antonio M."/>
            <person name="Oren A."/>
            <person name="Chaudhuri R."/>
            <person name="La Ragione R.M."/>
            <person name="Hildebrand F."/>
            <person name="Pallen M.J."/>
        </authorList>
    </citation>
    <scope>NUCLEOTIDE SEQUENCE [LARGE SCALE GENOMIC DNA]</scope>
    <source>
        <strain evidence="2 3">Sa1CUA4</strain>
    </source>
</reference>
<dbReference type="RefSeq" id="WP_191766501.1">
    <property type="nucleotide sequence ID" value="NZ_JACSPM010000003.1"/>
</dbReference>
<dbReference type="SUPFAM" id="SSF55729">
    <property type="entry name" value="Acyl-CoA N-acyltransferases (Nat)"/>
    <property type="match status" value="1"/>
</dbReference>
<dbReference type="EMBL" id="JACSPM010000003">
    <property type="protein sequence ID" value="MBD8024184.1"/>
    <property type="molecule type" value="Genomic_DNA"/>
</dbReference>
<gene>
    <name evidence="2" type="ORF">H9622_11350</name>
</gene>
<dbReference type="InterPro" id="IPR016181">
    <property type="entry name" value="Acyl_CoA_acyltransferase"/>
</dbReference>
<accession>A0ABR8X4D3</accession>
<evidence type="ECO:0000259" key="1">
    <source>
        <dbReference type="Pfam" id="PF13302"/>
    </source>
</evidence>
<evidence type="ECO:0000313" key="3">
    <source>
        <dbReference type="Proteomes" id="UP000602532"/>
    </source>
</evidence>
<protein>
    <submittedName>
        <fullName evidence="2">GNAT family N-acetyltransferase</fullName>
    </submittedName>
</protein>
<name>A0ABR8X4D3_9MICO</name>
<dbReference type="PANTHER" id="PTHR43441">
    <property type="entry name" value="RIBOSOMAL-PROTEIN-SERINE ACETYLTRANSFERASE"/>
    <property type="match status" value="1"/>
</dbReference>
<comment type="caution">
    <text evidence="2">The sequence shown here is derived from an EMBL/GenBank/DDBJ whole genome shotgun (WGS) entry which is preliminary data.</text>
</comment>